<dbReference type="Proteomes" id="UP001153331">
    <property type="component" value="Unassembled WGS sequence"/>
</dbReference>
<accession>A0ACC2HTK8</accession>
<protein>
    <submittedName>
        <fullName evidence="1">Uncharacterized protein</fullName>
    </submittedName>
</protein>
<comment type="caution">
    <text evidence="1">The sequence shown here is derived from an EMBL/GenBank/DDBJ whole genome shotgun (WGS) entry which is preliminary data.</text>
</comment>
<proteinExistence type="predicted"/>
<keyword evidence="2" id="KW-1185">Reference proteome</keyword>
<gene>
    <name evidence="1" type="ORF">OPT61_g9548</name>
</gene>
<evidence type="ECO:0000313" key="1">
    <source>
        <dbReference type="EMBL" id="KAJ8106422.1"/>
    </source>
</evidence>
<dbReference type="EMBL" id="JAPHNI010001174">
    <property type="protein sequence ID" value="KAJ8106422.1"/>
    <property type="molecule type" value="Genomic_DNA"/>
</dbReference>
<sequence>MRCGAVRTKEKRKECWLVEGIVQTPTKPPRGTVSAAPSSGPVRRDLAALSTLHTVAVKLDSRRIFLEDVEGYRYLKLIAGYTSTFPQTPKLGQQHHLSSQLPDPAIPLHITHIQPIASVPRIATMSPTVKSPRIAGSVETTGYLITGRRWRVNGSIRLPADIEKVVSADNESVSQGVLHKLDAKILKHSHDADAAMKAFEGMDGQVIELTPEKNKALLRKIDWHLMPIMCLVYGLNYLDKTTLSYASIMGLRLPPSSNKLASGINLTGDQYQWLGSLFYFGYIAWEYPTTRLLQAMPLGKYSAFNIIMWGLVLSCFAAVENYPGAIAIRFFLGVFESAVTPGFALFTSQWYTKKEQGSRTGIWFSFNGFAQIFGGCLAYGVAVGCRKTGTIIEPWKIVFLVTGLLTVCVGLLFLWIMPDNQLNCRWLSKEDQILAVERVRVNQQGIGNKHYKFYQLKEALTDPLSWAFFFYALIADIPNGGISNFFSQLIVGFGYTPEQSLLYGTPGGAVEVVFLIACGWAGDKYGYRVLISMIGLCTAIIGMILIVALPLSNNSGRLAGYYLTQASPTPFVALLSLLASNVAGYTKKTTVAAMYLIGYCVGNIIGPQTFRPGDAPRYVPAEVTIIVCWGVCLGILLFIHLYCVHQNAKKAALRAAPGYVRLANQEWLDLTDRENPEFIYTL</sequence>
<organism evidence="1 2">
    <name type="scientific">Boeremia exigua</name>
    <dbReference type="NCBI Taxonomy" id="749465"/>
    <lineage>
        <taxon>Eukaryota</taxon>
        <taxon>Fungi</taxon>
        <taxon>Dikarya</taxon>
        <taxon>Ascomycota</taxon>
        <taxon>Pezizomycotina</taxon>
        <taxon>Dothideomycetes</taxon>
        <taxon>Pleosporomycetidae</taxon>
        <taxon>Pleosporales</taxon>
        <taxon>Pleosporineae</taxon>
        <taxon>Didymellaceae</taxon>
        <taxon>Boeremia</taxon>
    </lineage>
</organism>
<reference evidence="1" key="1">
    <citation type="submission" date="2022-11" db="EMBL/GenBank/DDBJ databases">
        <title>Genome Sequence of Boeremia exigua.</title>
        <authorList>
            <person name="Buettner E."/>
        </authorList>
    </citation>
    <scope>NUCLEOTIDE SEQUENCE</scope>
    <source>
        <strain evidence="1">CU02</strain>
    </source>
</reference>
<name>A0ACC2HTK8_9PLEO</name>
<evidence type="ECO:0000313" key="2">
    <source>
        <dbReference type="Proteomes" id="UP001153331"/>
    </source>
</evidence>